<sequence length="1193" mass="131570">MDHRFQPRLLLSRTVRYGLLAGLMFVGGWATLDAQVIPHRQEKPPNDPRDATTAAKLMTVPEGFTVEVVASEPEIVNPVAMAIDEKGRFWITESLEYPRHSAGPGRDRVKILEDTDGDGRADKFTVFLDGLNIPSAVQVGHGGVWIANAPDLLFVPDANRDGVPDGPAQVVVTGFGRDDTHELPNSLTWGPDGWLYGLNGVFNPSHIKYGKDNPNFAAAEKEKHPGWKFTVAMFRIHPQTREFQVFCEGTSNPWGIAFNDEGEAFISACVIDHLWHLVETGYYHRQGGPYPPHTWKIESIVKHKHQKAAYCGITWFDSDAYPEQYRKKLYMGNIHGGCINVDRIERNGSTYAGFGEPDFLTANDAWFMPVVQKTGPDGSLYILDWYDRYHCYQDANRDPEGIDRLKGRLYRVRYKETPRKANFDLVTSSDDQLVELLANPNVWTRGTAQRILEERLWRKDGKSDSLHKRLLALALNESTPAHLQRAAFQIATFAPGFNKEQTKQATVNCDPLIRAWALRTAVGSLMIGTDGQRATPSSNKIAAALVIEQIGSDLSDADARVRLQALIAMTRAAEQGLTDESLHRAFKTAAPKLLEDAHAHRLAWQTIKAFYGRRPELLGDLLASPEYRSSALAKSLDGRLMDWILSQPQPDAVVLQTILATDAASESARQVLNVLATQIQTRQLAGDRLVAVRQLVGPIIQKIVADPSSRNFVPAALLATTWGDSEGYAAARKVLETSTFKDEERLAAAGALVAAGQDEVLRSVAAIFDGKPPAASEFKGKLLATLSRLDDPEVGSFALAYYPKLTTDLQPKAIELLTQRPTWAAALLAAMEKKQIPASALSSLQARRIADLGDEQLSKRLGEVWGQVRSGRDPQRERVVAEMRHLVRTTPGDAVKGQLVFSKVCGQCHKMYGEGAEVGPEITLNGRNDYTQLLSNIFDPNLVIGAGYRSCTVITDDGRALSGLLAEDSPERVVLKVQGGKVEIIPRNTIEEYKLSELSLMPEGIEKQLSRQEIADLMAYVILDKPPGDPSARQLPGAFEVAPRESNNPAEFGAIFQTVAPGFAEVSSGLNGVGLLKEHGGQKVVVRTHPVDQKRPMVAKGIFDLPADKPSRLLVHVAHDTRGDFRLVVKVNGKVIHEEIIGKSTTENGWARREIDLAPFAGTQPVIEVLNEANNWAYEFAYWGELRVTSEAK</sequence>
<evidence type="ECO:0000256" key="1">
    <source>
        <dbReference type="ARBA" id="ARBA00022617"/>
    </source>
</evidence>
<dbReference type="InterPro" id="IPR036909">
    <property type="entry name" value="Cyt_c-like_dom_sf"/>
</dbReference>
<keyword evidence="7" id="KW-1185">Reference proteome</keyword>
<dbReference type="eggNOG" id="COG1413">
    <property type="taxonomic scope" value="Bacteria"/>
</dbReference>
<dbReference type="EMBL" id="CP001744">
    <property type="protein sequence ID" value="ADG67397.1"/>
    <property type="molecule type" value="Genomic_DNA"/>
</dbReference>
<dbReference type="PROSITE" id="PS51007">
    <property type="entry name" value="CYTC"/>
    <property type="match status" value="1"/>
</dbReference>
<dbReference type="AlphaFoldDB" id="D5SWP7"/>
<dbReference type="InterPro" id="IPR013427">
    <property type="entry name" value="Haem-bd_dom_put"/>
</dbReference>
<protein>
    <submittedName>
        <fullName evidence="6">Membrane-bound dehydrogenase domain protein</fullName>
    </submittedName>
</protein>
<dbReference type="InterPro" id="IPR011041">
    <property type="entry name" value="Quinoprot_gluc/sorb_DH_b-prop"/>
</dbReference>
<dbReference type="KEGG" id="plm:Plim_1564"/>
<dbReference type="PANTHER" id="PTHR33546">
    <property type="entry name" value="LARGE, MULTIFUNCTIONAL SECRETED PROTEIN-RELATED"/>
    <property type="match status" value="1"/>
</dbReference>
<dbReference type="eggNOG" id="COG2133">
    <property type="taxonomic scope" value="Bacteria"/>
</dbReference>
<dbReference type="Proteomes" id="UP000002220">
    <property type="component" value="Chromosome"/>
</dbReference>
<dbReference type="GO" id="GO:0020037">
    <property type="term" value="F:heme binding"/>
    <property type="evidence" value="ECO:0007669"/>
    <property type="project" value="InterPro"/>
</dbReference>
<evidence type="ECO:0000259" key="5">
    <source>
        <dbReference type="PROSITE" id="PS51007"/>
    </source>
</evidence>
<evidence type="ECO:0000313" key="6">
    <source>
        <dbReference type="EMBL" id="ADG67397.1"/>
    </source>
</evidence>
<dbReference type="InterPro" id="IPR009056">
    <property type="entry name" value="Cyt_c-like_dom"/>
</dbReference>
<dbReference type="HOGENOM" id="CLU_004500_1_0_0"/>
<gene>
    <name evidence="6" type="ordered locus">Plim_1564</name>
</gene>
<evidence type="ECO:0000256" key="4">
    <source>
        <dbReference type="PROSITE-ProRule" id="PRU00433"/>
    </source>
</evidence>
<dbReference type="PANTHER" id="PTHR33546:SF1">
    <property type="entry name" value="LARGE, MULTIFUNCTIONAL SECRETED PROTEIN"/>
    <property type="match status" value="1"/>
</dbReference>
<dbReference type="NCBIfam" id="TIGR02604">
    <property type="entry name" value="Piru_Ver_Nterm"/>
    <property type="match status" value="1"/>
</dbReference>
<dbReference type="InterPro" id="IPR055557">
    <property type="entry name" value="DUF7133"/>
</dbReference>
<dbReference type="Pfam" id="PF23500">
    <property type="entry name" value="DUF7133"/>
    <property type="match status" value="1"/>
</dbReference>
<keyword evidence="3 4" id="KW-0408">Iron</keyword>
<proteinExistence type="predicted"/>
<dbReference type="InterPro" id="IPR013428">
    <property type="entry name" value="Membrane-bound_put_N"/>
</dbReference>
<feature type="domain" description="Cytochrome c" evidence="5">
    <location>
        <begin position="892"/>
        <end position="1025"/>
    </location>
</feature>
<dbReference type="NCBIfam" id="TIGR02603">
    <property type="entry name" value="CxxCH_TIGR02603"/>
    <property type="match status" value="1"/>
</dbReference>
<accession>D5SWP7</accession>
<dbReference type="RefSeq" id="WP_013109828.1">
    <property type="nucleotide sequence ID" value="NC_014148.1"/>
</dbReference>
<keyword evidence="2 4" id="KW-0479">Metal-binding</keyword>
<evidence type="ECO:0000313" key="7">
    <source>
        <dbReference type="Proteomes" id="UP000002220"/>
    </source>
</evidence>
<organism evidence="6 7">
    <name type="scientific">Planctopirus limnophila (strain ATCC 43296 / DSM 3776 / IFAM 1008 / Mu 290)</name>
    <name type="common">Planctomyces limnophilus</name>
    <dbReference type="NCBI Taxonomy" id="521674"/>
    <lineage>
        <taxon>Bacteria</taxon>
        <taxon>Pseudomonadati</taxon>
        <taxon>Planctomycetota</taxon>
        <taxon>Planctomycetia</taxon>
        <taxon>Planctomycetales</taxon>
        <taxon>Planctomycetaceae</taxon>
        <taxon>Planctopirus</taxon>
    </lineage>
</organism>
<keyword evidence="1 4" id="KW-0349">Heme</keyword>
<dbReference type="InterPro" id="IPR011042">
    <property type="entry name" value="6-blade_b-propeller_TolB-like"/>
</dbReference>
<dbReference type="SUPFAM" id="SSF50952">
    <property type="entry name" value="Soluble quinoprotein glucose dehydrogenase"/>
    <property type="match status" value="1"/>
</dbReference>
<name>D5SWP7_PLAL2</name>
<dbReference type="Gene3D" id="1.10.760.10">
    <property type="entry name" value="Cytochrome c-like domain"/>
    <property type="match status" value="1"/>
</dbReference>
<dbReference type="GO" id="GO:0009055">
    <property type="term" value="F:electron transfer activity"/>
    <property type="evidence" value="ECO:0007669"/>
    <property type="project" value="InterPro"/>
</dbReference>
<evidence type="ECO:0000256" key="3">
    <source>
        <dbReference type="ARBA" id="ARBA00023004"/>
    </source>
</evidence>
<evidence type="ECO:0000256" key="2">
    <source>
        <dbReference type="ARBA" id="ARBA00022723"/>
    </source>
</evidence>
<dbReference type="SUPFAM" id="SSF46626">
    <property type="entry name" value="Cytochrome c"/>
    <property type="match status" value="1"/>
</dbReference>
<dbReference type="Gene3D" id="2.120.10.30">
    <property type="entry name" value="TolB, C-terminal domain"/>
    <property type="match status" value="1"/>
</dbReference>
<reference evidence="6 7" key="1">
    <citation type="journal article" date="2010" name="Stand. Genomic Sci.">
        <title>Complete genome sequence of Planctomyces limnophilus type strain (Mu 290).</title>
        <authorList>
            <person name="Labutti K."/>
            <person name="Sikorski J."/>
            <person name="Schneider S."/>
            <person name="Nolan M."/>
            <person name="Lucas S."/>
            <person name="Glavina Del Rio T."/>
            <person name="Tice H."/>
            <person name="Cheng J.F."/>
            <person name="Goodwin L."/>
            <person name="Pitluck S."/>
            <person name="Liolios K."/>
            <person name="Ivanova N."/>
            <person name="Mavromatis K."/>
            <person name="Mikhailova N."/>
            <person name="Pati A."/>
            <person name="Chen A."/>
            <person name="Palaniappan K."/>
            <person name="Land M."/>
            <person name="Hauser L."/>
            <person name="Chang Y.J."/>
            <person name="Jeffries C.D."/>
            <person name="Tindall B.J."/>
            <person name="Rohde M."/>
            <person name="Goker M."/>
            <person name="Woyke T."/>
            <person name="Bristow J."/>
            <person name="Eisen J.A."/>
            <person name="Markowitz V."/>
            <person name="Hugenholtz P."/>
            <person name="Kyrpides N.C."/>
            <person name="Klenk H.P."/>
            <person name="Lapidus A."/>
        </authorList>
    </citation>
    <scope>NUCLEOTIDE SEQUENCE [LARGE SCALE GENOMIC DNA]</scope>
    <source>
        <strain evidence="7">ATCC 43296 / DSM 3776 / IFAM 1008 / Mu 290</strain>
    </source>
</reference>
<dbReference type="GO" id="GO:0046872">
    <property type="term" value="F:metal ion binding"/>
    <property type="evidence" value="ECO:0007669"/>
    <property type="project" value="UniProtKB-KW"/>
</dbReference>
<dbReference type="STRING" id="521674.Plim_1564"/>